<evidence type="ECO:0000313" key="1">
    <source>
        <dbReference type="EMBL" id="KXH67425.1"/>
    </source>
</evidence>
<organism evidence="1 2">
    <name type="scientific">Colletotrichum salicis</name>
    <dbReference type="NCBI Taxonomy" id="1209931"/>
    <lineage>
        <taxon>Eukaryota</taxon>
        <taxon>Fungi</taxon>
        <taxon>Dikarya</taxon>
        <taxon>Ascomycota</taxon>
        <taxon>Pezizomycotina</taxon>
        <taxon>Sordariomycetes</taxon>
        <taxon>Hypocreomycetidae</taxon>
        <taxon>Glomerellales</taxon>
        <taxon>Glomerellaceae</taxon>
        <taxon>Colletotrichum</taxon>
        <taxon>Colletotrichum acutatum species complex</taxon>
    </lineage>
</organism>
<protein>
    <recommendedName>
        <fullName evidence="3">SMP-30/Gluconolactonase/LRE-like region domain-containing protein</fullName>
    </recommendedName>
</protein>
<dbReference type="AlphaFoldDB" id="A0A135V444"/>
<dbReference type="Gene3D" id="2.120.10.30">
    <property type="entry name" value="TolB, C-terminal domain"/>
    <property type="match status" value="1"/>
</dbReference>
<name>A0A135V444_9PEZI</name>
<gene>
    <name evidence="1" type="ORF">CSAL01_13699</name>
</gene>
<keyword evidence="2" id="KW-1185">Reference proteome</keyword>
<dbReference type="InterPro" id="IPR011042">
    <property type="entry name" value="6-blade_b-propeller_TolB-like"/>
</dbReference>
<reference evidence="1 2" key="1">
    <citation type="submission" date="2014-02" db="EMBL/GenBank/DDBJ databases">
        <title>The genome sequence of Colletotrichum salicis CBS 607.94.</title>
        <authorList>
            <person name="Baroncelli R."/>
            <person name="Thon M.R."/>
        </authorList>
    </citation>
    <scope>NUCLEOTIDE SEQUENCE [LARGE SCALE GENOMIC DNA]</scope>
    <source>
        <strain evidence="1 2">CBS 607.94</strain>
    </source>
</reference>
<evidence type="ECO:0008006" key="3">
    <source>
        <dbReference type="Google" id="ProtNLM"/>
    </source>
</evidence>
<dbReference type="STRING" id="1209931.A0A135V444"/>
<dbReference type="OrthoDB" id="5233393at2759"/>
<dbReference type="PANTHER" id="PTHR42060:SF1">
    <property type="entry name" value="NHL REPEAT-CONTAINING PROTEIN"/>
    <property type="match status" value="1"/>
</dbReference>
<comment type="caution">
    <text evidence="1">The sequence shown here is derived from an EMBL/GenBank/DDBJ whole genome shotgun (WGS) entry which is preliminary data.</text>
</comment>
<accession>A0A135V444</accession>
<dbReference type="PANTHER" id="PTHR42060">
    <property type="entry name" value="NHL REPEAT-CONTAINING PROTEIN-RELATED"/>
    <property type="match status" value="1"/>
</dbReference>
<proteinExistence type="predicted"/>
<dbReference type="Proteomes" id="UP000070121">
    <property type="component" value="Unassembled WGS sequence"/>
</dbReference>
<dbReference type="InterPro" id="IPR052998">
    <property type="entry name" value="Hetero-Diels-Alderase-like"/>
</dbReference>
<dbReference type="EMBL" id="JFFI01000479">
    <property type="protein sequence ID" value="KXH67425.1"/>
    <property type="molecule type" value="Genomic_DNA"/>
</dbReference>
<sequence length="246" mass="25564">MSEQSAFLNGVASIPGVNNAVLVSDSTAGIFGYLNVTTGDFDTSAFVFQEMAAPPGASSTIGGNGIHVRDSYLYCTNSFLVSLFRIPINVLGYPVPGAMPEIVANLSNSFTVLDDFTFGSDGGVYIATNFDNSIIRVDPTTRVTTTVAGSKDSLLVAGSTAIVFGKGGEGEILYVSTSGALAAPVNGTMTEGAKVMAVEIASSEIPLRACWNPECKHACWMLRFPGTFGVIYLPGAGVTSGAMRTK</sequence>
<evidence type="ECO:0000313" key="2">
    <source>
        <dbReference type="Proteomes" id="UP000070121"/>
    </source>
</evidence>
<dbReference type="SUPFAM" id="SSF63829">
    <property type="entry name" value="Calcium-dependent phosphotriesterase"/>
    <property type="match status" value="1"/>
</dbReference>